<feature type="compositionally biased region" description="Basic and acidic residues" evidence="3">
    <location>
        <begin position="1349"/>
        <end position="1358"/>
    </location>
</feature>
<evidence type="ECO:0000313" key="5">
    <source>
        <dbReference type="EMBL" id="CEL65537.1"/>
    </source>
</evidence>
<feature type="region of interest" description="Disordered" evidence="3">
    <location>
        <begin position="1841"/>
        <end position="1874"/>
    </location>
</feature>
<organism evidence="4 6">
    <name type="scientific">Neospora caninum (strain Liverpool)</name>
    <dbReference type="NCBI Taxonomy" id="572307"/>
    <lineage>
        <taxon>Eukaryota</taxon>
        <taxon>Sar</taxon>
        <taxon>Alveolata</taxon>
        <taxon>Apicomplexa</taxon>
        <taxon>Conoidasida</taxon>
        <taxon>Coccidia</taxon>
        <taxon>Eucoccidiorida</taxon>
        <taxon>Eimeriorina</taxon>
        <taxon>Sarcocystidae</taxon>
        <taxon>Neospora</taxon>
    </lineage>
</organism>
<feature type="region of interest" description="Disordered" evidence="3">
    <location>
        <begin position="1101"/>
        <end position="1120"/>
    </location>
</feature>
<feature type="compositionally biased region" description="Basic and acidic residues" evidence="3">
    <location>
        <begin position="1057"/>
        <end position="1068"/>
    </location>
</feature>
<feature type="compositionally biased region" description="Acidic residues" evidence="3">
    <location>
        <begin position="1330"/>
        <end position="1348"/>
    </location>
</feature>
<dbReference type="GO" id="GO:0003677">
    <property type="term" value="F:DNA binding"/>
    <property type="evidence" value="ECO:0007669"/>
    <property type="project" value="InterPro"/>
</dbReference>
<feature type="compositionally biased region" description="Low complexity" evidence="3">
    <location>
        <begin position="40"/>
        <end position="50"/>
    </location>
</feature>
<feature type="compositionally biased region" description="Basic and acidic residues" evidence="3">
    <location>
        <begin position="1603"/>
        <end position="1612"/>
    </location>
</feature>
<dbReference type="InterPro" id="IPR007015">
    <property type="entry name" value="DNA_pol_V/MYBBP1A"/>
</dbReference>
<dbReference type="InParanoid" id="F0VD70"/>
<dbReference type="GO" id="GO:0006355">
    <property type="term" value="P:regulation of DNA-templated transcription"/>
    <property type="evidence" value="ECO:0007669"/>
    <property type="project" value="InterPro"/>
</dbReference>
<evidence type="ECO:0000313" key="6">
    <source>
        <dbReference type="Proteomes" id="UP000007494"/>
    </source>
</evidence>
<feature type="region of interest" description="Disordered" evidence="3">
    <location>
        <begin position="1057"/>
        <end position="1095"/>
    </location>
</feature>
<keyword evidence="6" id="KW-1185">Reference proteome</keyword>
<feature type="region of interest" description="Disordered" evidence="3">
    <location>
        <begin position="954"/>
        <end position="983"/>
    </location>
</feature>
<reference evidence="5" key="4">
    <citation type="journal article" date="2015" name="PLoS ONE">
        <title>Comprehensive Evaluation of Toxoplasma gondii VEG and Neospora caninum LIV Genomes with Tachyzoite Stage Transcriptome and Proteome Defines Novel Transcript Features.</title>
        <authorList>
            <person name="Ramaprasad A."/>
            <person name="Mourier T."/>
            <person name="Naeem R."/>
            <person name="Malas T.B."/>
            <person name="Moussa E."/>
            <person name="Panigrahi A."/>
            <person name="Vermont S.J."/>
            <person name="Otto T.D."/>
            <person name="Wastling J."/>
            <person name="Pain A."/>
        </authorList>
    </citation>
    <scope>NUCLEOTIDE SEQUENCE</scope>
    <source>
        <strain evidence="5">Liverpool</strain>
    </source>
</reference>
<comment type="subcellular location">
    <subcellularLocation>
        <location evidence="1">Nucleus</location>
    </subcellularLocation>
</comment>
<feature type="compositionally biased region" description="Basic and acidic residues" evidence="3">
    <location>
        <begin position="2065"/>
        <end position="2074"/>
    </location>
</feature>
<dbReference type="OrthoDB" id="342531at2759"/>
<feature type="compositionally biased region" description="Basic residues" evidence="3">
    <location>
        <begin position="73"/>
        <end position="84"/>
    </location>
</feature>
<feature type="compositionally biased region" description="Basic and acidic residues" evidence="3">
    <location>
        <begin position="1790"/>
        <end position="1805"/>
    </location>
</feature>
<feature type="compositionally biased region" description="Acidic residues" evidence="3">
    <location>
        <begin position="1259"/>
        <end position="1300"/>
    </location>
</feature>
<feature type="region of interest" description="Disordered" evidence="3">
    <location>
        <begin position="256"/>
        <end position="275"/>
    </location>
</feature>
<gene>
    <name evidence="5" type="ORF">BN1204_013790</name>
    <name evidence="4" type="ORF">NCLIV_013790</name>
</gene>
<dbReference type="PANTHER" id="PTHR13213">
    <property type="entry name" value="MYB-BINDING PROTEIN 1A FAMILY MEMBER"/>
    <property type="match status" value="1"/>
</dbReference>
<name>F0VD70_NEOCL</name>
<reference evidence="4" key="2">
    <citation type="submission" date="2011-03" db="EMBL/GenBank/DDBJ databases">
        <title>Comparative genomics and transcriptomics of Neospora caninum and Toxoplasma gondii.</title>
        <authorList>
            <person name="Reid A.J."/>
            <person name="Sohal A."/>
            <person name="Harris D."/>
            <person name="Quail M."/>
            <person name="Sanders M."/>
            <person name="Berriman M."/>
            <person name="Wastling J.M."/>
            <person name="Pain A."/>
        </authorList>
    </citation>
    <scope>NUCLEOTIDE SEQUENCE</scope>
    <source>
        <strain evidence="4">Liverpool</strain>
    </source>
</reference>
<feature type="region of interest" description="Disordered" evidence="3">
    <location>
        <begin position="599"/>
        <end position="619"/>
    </location>
</feature>
<dbReference type="eggNOG" id="KOG1926">
    <property type="taxonomic scope" value="Eukaryota"/>
</dbReference>
<feature type="region of interest" description="Disordered" evidence="3">
    <location>
        <begin position="2007"/>
        <end position="2092"/>
    </location>
</feature>
<dbReference type="Pfam" id="PF04931">
    <property type="entry name" value="DNA_pol_phi"/>
    <property type="match status" value="2"/>
</dbReference>
<dbReference type="Proteomes" id="UP000007494">
    <property type="component" value="Chromosome V"/>
</dbReference>
<feature type="compositionally biased region" description="Basic and acidic residues" evidence="3">
    <location>
        <begin position="1854"/>
        <end position="1864"/>
    </location>
</feature>
<reference evidence="4" key="1">
    <citation type="submission" date="2011-02" db="EMBL/GenBank/DDBJ databases">
        <authorList>
            <person name="Aslett M."/>
        </authorList>
    </citation>
    <scope>NUCLEOTIDE SEQUENCE</scope>
    <source>
        <strain evidence="4">Liverpool</strain>
    </source>
</reference>
<feature type="compositionally biased region" description="Low complexity" evidence="3">
    <location>
        <begin position="2047"/>
        <end position="2059"/>
    </location>
</feature>
<feature type="compositionally biased region" description="Basic and acidic residues" evidence="3">
    <location>
        <begin position="2007"/>
        <end position="2022"/>
    </location>
</feature>
<dbReference type="RefSeq" id="XP_003881618.1">
    <property type="nucleotide sequence ID" value="XM_003881569.1"/>
</dbReference>
<evidence type="ECO:0000256" key="1">
    <source>
        <dbReference type="ARBA" id="ARBA00004123"/>
    </source>
</evidence>
<evidence type="ECO:0000256" key="3">
    <source>
        <dbReference type="SAM" id="MobiDB-lite"/>
    </source>
</evidence>
<dbReference type="VEuPathDB" id="ToxoDB:NCLIV_013790"/>
<accession>F0VD70</accession>
<feature type="compositionally biased region" description="Basic and acidic residues" evidence="3">
    <location>
        <begin position="1953"/>
        <end position="1962"/>
    </location>
</feature>
<feature type="compositionally biased region" description="Basic and acidic residues" evidence="3">
    <location>
        <begin position="2030"/>
        <end position="2046"/>
    </location>
</feature>
<protein>
    <submittedName>
        <fullName evidence="4">Uncharacterized protein</fullName>
    </submittedName>
</protein>
<dbReference type="GeneID" id="13443973"/>
<dbReference type="EMBL" id="LN714479">
    <property type="protein sequence ID" value="CEL65537.1"/>
    <property type="molecule type" value="Genomic_DNA"/>
</dbReference>
<proteinExistence type="predicted"/>
<feature type="compositionally biased region" description="Basic residues" evidence="3">
    <location>
        <begin position="1843"/>
        <end position="1853"/>
    </location>
</feature>
<dbReference type="PANTHER" id="PTHR13213:SF2">
    <property type="entry name" value="MYB-BINDING PROTEIN 1A"/>
    <property type="match status" value="1"/>
</dbReference>
<feature type="region of interest" description="Disordered" evidence="3">
    <location>
        <begin position="1248"/>
        <end position="1369"/>
    </location>
</feature>
<dbReference type="EMBL" id="FR823386">
    <property type="protein sequence ID" value="CBZ51585.1"/>
    <property type="molecule type" value="Genomic_DNA"/>
</dbReference>
<reference evidence="6" key="3">
    <citation type="journal article" date="2012" name="PLoS Pathog.">
        <title>Comparative genomics of the apicomplexan parasites Toxoplasma gondii and Neospora caninum: Coccidia differing in host range and transmission strategy.</title>
        <authorList>
            <person name="Reid A.J."/>
            <person name="Vermont S.J."/>
            <person name="Cotton J.A."/>
            <person name="Harris D."/>
            <person name="Hill-Cawthorne G.A."/>
            <person name="Konen-Waisman S."/>
            <person name="Latham S.M."/>
            <person name="Mourier T."/>
            <person name="Norton R."/>
            <person name="Quail M.A."/>
            <person name="Sanders M."/>
            <person name="Shanmugam D."/>
            <person name="Sohal A."/>
            <person name="Wasmuth J.D."/>
            <person name="Brunk B."/>
            <person name="Grigg M.E."/>
            <person name="Howard J.C."/>
            <person name="Parkinson J."/>
            <person name="Roos D.S."/>
            <person name="Trees A.J."/>
            <person name="Berriman M."/>
            <person name="Pain A."/>
            <person name="Wastling J.M."/>
        </authorList>
    </citation>
    <scope>NUCLEOTIDE SEQUENCE [LARGE SCALE GENOMIC DNA]</scope>
    <source>
        <strain evidence="6">Liverpool</strain>
    </source>
</reference>
<evidence type="ECO:0000313" key="4">
    <source>
        <dbReference type="EMBL" id="CBZ51585.1"/>
    </source>
</evidence>
<feature type="compositionally biased region" description="Acidic residues" evidence="3">
    <location>
        <begin position="1085"/>
        <end position="1094"/>
    </location>
</feature>
<feature type="region of interest" description="Disordered" evidence="3">
    <location>
        <begin position="1790"/>
        <end position="1824"/>
    </location>
</feature>
<feature type="compositionally biased region" description="Basic and acidic residues" evidence="3">
    <location>
        <begin position="1248"/>
        <end position="1258"/>
    </location>
</feature>
<keyword evidence="2" id="KW-0539">Nucleus</keyword>
<feature type="region of interest" description="Disordered" evidence="3">
    <location>
        <begin position="40"/>
        <end position="88"/>
    </location>
</feature>
<sequence length="2092" mass="225431">MDSARNFLDFFWALGSSQSETRVEAAANLVEFLVERQARASGRGPSSASPVDASALGGSLDSLPADGRPDHQKGKKKKGGKGRHDHGQSIKNLISFQGTAACDDLQYAANRLLAGLTSSRACVRQGYSLALLLLLLHFKKEIPKEKVLTALEQHTSIAKAFPADVKTLLLGRLFGYAVLQKTGYFTSNACLTQCSTVFSSLWEIVDKKVYLQEAAFRLMRRIVVDLSTFNRSIALQFVHARLGALAAVRVNAAHAAAPSDGEEPPKDEADGGKQLGKTVTGRLPCSLAAFLLDLRWEACRSGWANKQENFPHLDVLFNLDLLQEKERPRLMAFLADTAAFHPRLHSLWDACLTLLLHSSIDADPQEAFLRWCRSVDKTLFPAASLWASPALKDKAAQKTENGRGQVEPQTLQKAFLGFRLAVEVLIRLKHRAMVPEAPDALTCKNTRTDGKRQLTCEEALASTSQFWASADGFLRSLVRHLEGSRGDPLRLMADRVLDILIVVFTGRSVSSLPSLLSVSLEPSASSASPRGANVVSPFPPVASVGKPQEHKPMKTVHLECGCLRDPTEEGLFESLLFKDGEGDACKGWVHQQLSAILEDPENSKEKRKRKPKQEERTCHAPSPALGAHLEVVRHPLSLSLSSRFEILRAWGEAVRFHPLKKGVMKKLGLLVFGGGLTAEELRPEILLSQIFESLESGTRGLVRDGVSKASPQTLGASWRRLLWIVDFLLLLPQQFSSSGSDLSAGLPLFVSLVLSLLLSSAFQLSSRSAPLPSVVFTSPSRLLSAAKSAASSRAGALSGLSGVSVSPFFAFLFAPSRSPWPRLLPKLMSLQSFLLARHVDTFTKFHGPTGPLATAPDADPASATSPDAASRFVTALHAAHALCFALVEATETEGPSKTVSVVATADGAAARKRHGKKAASAEAEGLTVELSRGSALSAGLAMASLLSGGLAGVEASSEDEEGGGRSKAVKRKHETKDGEGAAAAGESATLLSLCFEASTRARDLDLAVRAAHSVAREPESAEAIVLKRGLGAACRALAASVASVAFYPYFAFGSRRRDEETERKRREEGEADASPARKRPRRAEDDDPDSDEADVSAFLSGSDEELEAPSRQSPLDGPLFGSQAAEWAKAKETQDEDEREELGDFATLLGDLSSQAAELTAIFRSAEVEEKNGEDPETNGGEGGTFAQLAAALAQAAQSATRLIFLEGDSASVGFLRATGRTLWKALCPFARETELQALLDIVLEREGEAAEKSQAEGKDEENESGGEDEEEDEEEEEEGDEEEGDEEEGDEGEGEEETGDEKKGPATGGGKKAAKRGTASGKKRRESEASEDESEDEGESGADEAEEDKAGSSRDTADSDTQDDNFSIELDADATYRALLDEDGDALPGAYAPPHAALRRQAQSERKQREHARLSHLQLRLRALDLLQVFLEMHPRSSQALAVLSSLFGGFDRIALRSFLRRQKKGAGKTTPTSGLHQLIADKIQKVVLDACSASGSRHRKRPLAALAARAAGDAEKPLAAERAQRLLEGERRAISLAATLLPWQASWAARGSEGPPRAPRPLHAVPPLVLAAGWDAPGRGFEGLENSVSCRVQACGDGEDAREASADKKRTGLQSPGKATRAEKSLHTAWEAAETCLGLRALEVLQTCIACRQLPQAQAAASCQYVGMSLLVHFFKVEQQIAEFFSQLLGRTRAAGSASGVEGATWGGSVASQVLNLALTDWLTKHSSRQQQLDAAFFRFFAERRPELMRFIDFLGAAHQRAKGAFVRRECVAIGAAVARHPSFLSGRADERSCKHEGARDAADSGNTAGAEAMTETQKARSAPLDVLPHVALDWGAWTRGGRRGRDKRRRREQDEAGERGDGASLPPLPVRDEVSEGTFVELLAQLASLADEAAGEGSRGAFSSASQMKASHKEMLLALKTVLQAAVAQVKRRRPSARHAEEDDVSSPRNDTRRRERSDLEAAWTRLGDKIEAAAAKLKGQAGRHQGVHDSVVRLVRTLQGKEEALSTETEARKQLKREEKRKRREERKAKGSAKDESNEREPQAGAEAASSPAKSPKQKGKKETRVKSEASGDETNAQAHTSKKLKSV</sequence>
<feature type="region of interest" description="Disordered" evidence="3">
    <location>
        <begin position="1603"/>
        <end position="1623"/>
    </location>
</feature>
<feature type="region of interest" description="Disordered" evidence="3">
    <location>
        <begin position="1933"/>
        <end position="1962"/>
    </location>
</feature>
<dbReference type="OMA" id="RPELMRF"/>
<dbReference type="GO" id="GO:0005730">
    <property type="term" value="C:nucleolus"/>
    <property type="evidence" value="ECO:0007669"/>
    <property type="project" value="InterPro"/>
</dbReference>
<evidence type="ECO:0000256" key="2">
    <source>
        <dbReference type="ARBA" id="ARBA00023242"/>
    </source>
</evidence>